<evidence type="ECO:0000313" key="2">
    <source>
        <dbReference type="EMBL" id="CAI9956297.1"/>
    </source>
</evidence>
<dbReference type="AlphaFoldDB" id="A0AA86QLZ8"/>
<dbReference type="EMBL" id="CAXDID020000408">
    <property type="protein sequence ID" value="CAL6088420.1"/>
    <property type="molecule type" value="Genomic_DNA"/>
</dbReference>
<dbReference type="EMBL" id="CATOUU010000872">
    <property type="protein sequence ID" value="CAI9956297.1"/>
    <property type="molecule type" value="Genomic_DNA"/>
</dbReference>
<evidence type="ECO:0000313" key="3">
    <source>
        <dbReference type="EMBL" id="CAL6088420.1"/>
    </source>
</evidence>
<comment type="caution">
    <text evidence="2">The sequence shown here is derived from an EMBL/GenBank/DDBJ whole genome shotgun (WGS) entry which is preliminary data.</text>
</comment>
<reference evidence="3 4" key="2">
    <citation type="submission" date="2024-07" db="EMBL/GenBank/DDBJ databases">
        <authorList>
            <person name="Akdeniz Z."/>
        </authorList>
    </citation>
    <scope>NUCLEOTIDE SEQUENCE [LARGE SCALE GENOMIC DNA]</scope>
</reference>
<keyword evidence="4" id="KW-1185">Reference proteome</keyword>
<organism evidence="2">
    <name type="scientific">Hexamita inflata</name>
    <dbReference type="NCBI Taxonomy" id="28002"/>
    <lineage>
        <taxon>Eukaryota</taxon>
        <taxon>Metamonada</taxon>
        <taxon>Diplomonadida</taxon>
        <taxon>Hexamitidae</taxon>
        <taxon>Hexamitinae</taxon>
        <taxon>Hexamita</taxon>
    </lineage>
</organism>
<sequence>MSQYFIVTIPKTPDRQENYLKKCREQIKRVCQCQIKDWDKMKFIVRVYSGDIYQCRYQVDPCYQMDDTQWQYHNGPDFRPQNIQPATYQNINQVNQQQFQPRNNYQNRYQENVEQLQYSAQQQYQNRTNYQNQRPQNIPIQQYMPRQPFYQTQPQIQPQRYQMQPQMNNNQQQTFQAQNYYQPAQNPFQTPQIPQYQNQNWFNPQTPIQQPFIPSNQFSSTIPTTDKIFTNNLPYQQQQYQPQYQRPQIPNQQLFHNQYPNQVNQQIQYPNAQYQQNQGQNLFQSQQSQGPQNYQFQPPVM</sequence>
<accession>A0AA86QLZ8</accession>
<protein>
    <submittedName>
        <fullName evidence="3">Hypothetical_protein</fullName>
    </submittedName>
</protein>
<dbReference type="Proteomes" id="UP001642409">
    <property type="component" value="Unassembled WGS sequence"/>
</dbReference>
<reference evidence="2" key="1">
    <citation type="submission" date="2023-06" db="EMBL/GenBank/DDBJ databases">
        <authorList>
            <person name="Kurt Z."/>
        </authorList>
    </citation>
    <scope>NUCLEOTIDE SEQUENCE</scope>
</reference>
<feature type="region of interest" description="Disordered" evidence="1">
    <location>
        <begin position="276"/>
        <end position="301"/>
    </location>
</feature>
<evidence type="ECO:0000313" key="4">
    <source>
        <dbReference type="Proteomes" id="UP001642409"/>
    </source>
</evidence>
<gene>
    <name evidence="2" type="ORF">HINF_LOCUS43942</name>
    <name evidence="3" type="ORF">HINF_LOCUS64118</name>
</gene>
<proteinExistence type="predicted"/>
<evidence type="ECO:0000256" key="1">
    <source>
        <dbReference type="SAM" id="MobiDB-lite"/>
    </source>
</evidence>
<name>A0AA86QLZ8_9EUKA</name>